<evidence type="ECO:0000313" key="3">
    <source>
        <dbReference type="Proteomes" id="UP000439903"/>
    </source>
</evidence>
<feature type="compositionally biased region" description="Basic and acidic residues" evidence="1">
    <location>
        <begin position="1"/>
        <end position="19"/>
    </location>
</feature>
<feature type="region of interest" description="Disordered" evidence="1">
    <location>
        <begin position="1"/>
        <end position="25"/>
    </location>
</feature>
<protein>
    <submittedName>
        <fullName evidence="2">Uncharacterized protein</fullName>
    </submittedName>
</protein>
<dbReference type="AlphaFoldDB" id="A0A8H4ALG3"/>
<name>A0A8H4ALG3_GIGMA</name>
<comment type="caution">
    <text evidence="2">The sequence shown here is derived from an EMBL/GenBank/DDBJ whole genome shotgun (WGS) entry which is preliminary data.</text>
</comment>
<proteinExistence type="predicted"/>
<evidence type="ECO:0000313" key="2">
    <source>
        <dbReference type="EMBL" id="KAF0509737.1"/>
    </source>
</evidence>
<gene>
    <name evidence="2" type="ORF">F8M41_018536</name>
</gene>
<keyword evidence="3" id="KW-1185">Reference proteome</keyword>
<dbReference type="OrthoDB" id="10545265at2759"/>
<evidence type="ECO:0000256" key="1">
    <source>
        <dbReference type="SAM" id="MobiDB-lite"/>
    </source>
</evidence>
<organism evidence="2 3">
    <name type="scientific">Gigaspora margarita</name>
    <dbReference type="NCBI Taxonomy" id="4874"/>
    <lineage>
        <taxon>Eukaryota</taxon>
        <taxon>Fungi</taxon>
        <taxon>Fungi incertae sedis</taxon>
        <taxon>Mucoromycota</taxon>
        <taxon>Glomeromycotina</taxon>
        <taxon>Glomeromycetes</taxon>
        <taxon>Diversisporales</taxon>
        <taxon>Gigasporaceae</taxon>
        <taxon>Gigaspora</taxon>
    </lineage>
</organism>
<reference evidence="2 3" key="1">
    <citation type="journal article" date="2019" name="Environ. Microbiol.">
        <title>At the nexus of three kingdoms: the genome of the mycorrhizal fungus Gigaspora margarita provides insights into plant, endobacterial and fungal interactions.</title>
        <authorList>
            <person name="Venice F."/>
            <person name="Ghignone S."/>
            <person name="Salvioli di Fossalunga A."/>
            <person name="Amselem J."/>
            <person name="Novero M."/>
            <person name="Xianan X."/>
            <person name="Sedzielewska Toro K."/>
            <person name="Morin E."/>
            <person name="Lipzen A."/>
            <person name="Grigoriev I.V."/>
            <person name="Henrissat B."/>
            <person name="Martin F.M."/>
            <person name="Bonfante P."/>
        </authorList>
    </citation>
    <scope>NUCLEOTIDE SEQUENCE [LARGE SCALE GENOMIC DNA]</scope>
    <source>
        <strain evidence="2 3">BEG34</strain>
    </source>
</reference>
<dbReference type="EMBL" id="WTPW01000452">
    <property type="protein sequence ID" value="KAF0509737.1"/>
    <property type="molecule type" value="Genomic_DNA"/>
</dbReference>
<dbReference type="Proteomes" id="UP000439903">
    <property type="component" value="Unassembled WGS sequence"/>
</dbReference>
<sequence length="204" mass="23381">MTEVGEDNRAEVNNEKDKSDEEDGDEARSCIWSKIDEEKVKGLIRVRCCYQDGIWVKGNNTFSWKLKRDENRNTIGRFNPGGRYDNICLEDRFPRAIVQNVDVGVENNRNNGIAVVCKIDAYKERRIVVSSNRRYQVSDKKIDKLPESSKELQDIECADKQRSGSGEKVFEVVNIRKDGKRIDINAIIDNEMNDLLFDPGGSVF</sequence>
<accession>A0A8H4ALG3</accession>